<organism evidence="5 6">
    <name type="scientific">Sunxiuqinia elliptica</name>
    <dbReference type="NCBI Taxonomy" id="655355"/>
    <lineage>
        <taxon>Bacteria</taxon>
        <taxon>Pseudomonadati</taxon>
        <taxon>Bacteroidota</taxon>
        <taxon>Bacteroidia</taxon>
        <taxon>Marinilabiliales</taxon>
        <taxon>Prolixibacteraceae</taxon>
        <taxon>Sunxiuqinia</taxon>
    </lineage>
</organism>
<dbReference type="EMBL" id="SNWI01000001">
    <property type="protein sequence ID" value="TDO04824.1"/>
    <property type="molecule type" value="Genomic_DNA"/>
</dbReference>
<feature type="compositionally biased region" description="Low complexity" evidence="2">
    <location>
        <begin position="1"/>
        <end position="12"/>
    </location>
</feature>
<dbReference type="Pfam" id="PF12508">
    <property type="entry name" value="Transposon_TraM"/>
    <property type="match status" value="1"/>
</dbReference>
<accession>A0A4R6H9N6</accession>
<dbReference type="InterPro" id="IPR055407">
    <property type="entry name" value="TraM_C"/>
</dbReference>
<dbReference type="NCBIfam" id="TIGR03779">
    <property type="entry name" value="Bac_Flav_CT_M"/>
    <property type="match status" value="1"/>
</dbReference>
<feature type="compositionally biased region" description="Basic and acidic residues" evidence="2">
    <location>
        <begin position="13"/>
        <end position="23"/>
    </location>
</feature>
<dbReference type="InterPro" id="IPR022187">
    <property type="entry name" value="Conjug_transposon_TraM"/>
</dbReference>
<feature type="transmembrane region" description="Helical" evidence="3">
    <location>
        <begin position="38"/>
        <end position="56"/>
    </location>
</feature>
<reference evidence="5 6" key="1">
    <citation type="submission" date="2019-03" db="EMBL/GenBank/DDBJ databases">
        <title>Freshwater and sediment microbial communities from various areas in North America, analyzing microbe dynamics in response to fracking.</title>
        <authorList>
            <person name="Lamendella R."/>
        </authorList>
    </citation>
    <scope>NUCLEOTIDE SEQUENCE [LARGE SCALE GENOMIC DNA]</scope>
    <source>
        <strain evidence="5 6">114D</strain>
    </source>
</reference>
<keyword evidence="3" id="KW-0812">Transmembrane</keyword>
<dbReference type="Proteomes" id="UP000294848">
    <property type="component" value="Unassembled WGS sequence"/>
</dbReference>
<dbReference type="OrthoDB" id="1311366at2"/>
<gene>
    <name evidence="5" type="ORF">DET52_101175</name>
</gene>
<dbReference type="RefSeq" id="WP_133462977.1">
    <property type="nucleotide sequence ID" value="NZ_SNWI01000001.1"/>
</dbReference>
<keyword evidence="3" id="KW-1133">Transmembrane helix</keyword>
<keyword evidence="1" id="KW-0175">Coiled coil</keyword>
<feature type="domain" description="Conjugative transposon TraM C-terminal" evidence="4">
    <location>
        <begin position="308"/>
        <end position="456"/>
    </location>
</feature>
<feature type="region of interest" description="Disordered" evidence="2">
    <location>
        <begin position="1"/>
        <end position="23"/>
    </location>
</feature>
<evidence type="ECO:0000256" key="2">
    <source>
        <dbReference type="SAM" id="MobiDB-lite"/>
    </source>
</evidence>
<comment type="caution">
    <text evidence="5">The sequence shown here is derived from an EMBL/GenBank/DDBJ whole genome shotgun (WGS) entry which is preliminary data.</text>
</comment>
<dbReference type="AlphaFoldDB" id="A0A4R6H9N6"/>
<keyword evidence="3" id="KW-0472">Membrane</keyword>
<name>A0A4R6H9N6_9BACT</name>
<evidence type="ECO:0000313" key="6">
    <source>
        <dbReference type="Proteomes" id="UP000294848"/>
    </source>
</evidence>
<protein>
    <submittedName>
        <fullName evidence="5">Conjugative transposon TraM protein</fullName>
    </submittedName>
</protein>
<evidence type="ECO:0000259" key="4">
    <source>
        <dbReference type="Pfam" id="PF12508"/>
    </source>
</evidence>
<feature type="coiled-coil region" evidence="1">
    <location>
        <begin position="188"/>
        <end position="215"/>
    </location>
</feature>
<proteinExistence type="predicted"/>
<evidence type="ECO:0000256" key="1">
    <source>
        <dbReference type="SAM" id="Coils"/>
    </source>
</evidence>
<evidence type="ECO:0000256" key="3">
    <source>
        <dbReference type="SAM" id="Phobius"/>
    </source>
</evidence>
<sequence>MSTNENQNQNTEANKDAPAVKDGKKVLTPQQLQKRKKMVILPLLFLLFAGSMWLIFAPSGDKKNEPVDGFNTELPDPNGGGIISDKREAYLQEAMQSKQQAKMQSLQDFAFQLGEESEEERIAREERQLRMAPKPVEYYENPEMFERNYSSSRSVGAIQSSATAYQDLNRQLGSFYEEPATEVDEQAELELQWRVQELERQLAEEQARKSSEDEQLRLIEKSYEIAARYMNVGQQSAGNEVQQATQTANAMPGGKVAVQPVTQVRRNVVSLLSAPMSDEEFMEEFVKPRNWGFNTAAGGEDVQDKNSISASIYKTVTITDGQEVELRLLEPMRAGNVYIPENTVITGSARITGERMTISISAVQYAGNVIPVELQAYDLDGGQGVYVPGSEEINAAKEIAANMGSSMGSSITITDDAGSQLLADLGRSAIQGTSQFISKKMRTVKVTLKAGYKVLLLPPMK</sequence>
<evidence type="ECO:0000313" key="5">
    <source>
        <dbReference type="EMBL" id="TDO04824.1"/>
    </source>
</evidence>